<reference evidence="3 4" key="1">
    <citation type="submission" date="2024-01" db="EMBL/GenBank/DDBJ databases">
        <title>The complete chloroplast genome sequence of Lithospermum erythrorhizon: insights into the phylogenetic relationship among Boraginaceae species and the maternal lineages of purple gromwells.</title>
        <authorList>
            <person name="Okada T."/>
            <person name="Watanabe K."/>
        </authorList>
    </citation>
    <scope>NUCLEOTIDE SEQUENCE [LARGE SCALE GENOMIC DNA]</scope>
</reference>
<keyword evidence="4" id="KW-1185">Reference proteome</keyword>
<evidence type="ECO:0000259" key="2">
    <source>
        <dbReference type="PROSITE" id="PS50011"/>
    </source>
</evidence>
<dbReference type="Proteomes" id="UP001454036">
    <property type="component" value="Unassembled WGS sequence"/>
</dbReference>
<dbReference type="Gene3D" id="1.10.510.10">
    <property type="entry name" value="Transferase(Phosphotransferase) domain 1"/>
    <property type="match status" value="1"/>
</dbReference>
<sequence length="423" mass="46699">MCKTKMSVNASQPTPTPTPTPTTPPPPRPRRATTPPDQSSSSTSAASSSYVLSSSVATTSSISSPTSLSSLRDTLPENAHIYSFSYIRSATNNFLAKRYSSTSSSQSWRISTNFEHTGSWSRDAIVFQRKSRKSIDPDDLKSKLTMLCRSHQKEIIKLLGASISSDYIYLVYEYVKGSNLSNCLRNPKSINFTILSTWMSRMQIATDVAHGLEYIHYHTGFSASIVHKHVKSSGIIVTEPDFHAKICHFGAAELCGETGEDGGGEGGLGRRTKEFDGVRGYMSPEFQETGDATQKSDVYAFGVVLLELLSGEEPLKYKFDKATNNYQKISIIETAREAVEGGGEGGVDGRLRRWVDRRLKDSFPVEVVEKLTRVALSCVHVEASDRPNMRRISGKISKLYLESKIWSDRVNVPNDISVSLAPR</sequence>
<feature type="domain" description="Protein kinase" evidence="2">
    <location>
        <begin position="84"/>
        <end position="401"/>
    </location>
</feature>
<feature type="region of interest" description="Disordered" evidence="1">
    <location>
        <begin position="1"/>
        <end position="46"/>
    </location>
</feature>
<evidence type="ECO:0000313" key="3">
    <source>
        <dbReference type="EMBL" id="GAA0153633.1"/>
    </source>
</evidence>
<protein>
    <recommendedName>
        <fullName evidence="2">Protein kinase domain-containing protein</fullName>
    </recommendedName>
</protein>
<accession>A0AAV3PTU3</accession>
<feature type="compositionally biased region" description="Low complexity" evidence="1">
    <location>
        <begin position="32"/>
        <end position="46"/>
    </location>
</feature>
<dbReference type="GO" id="GO:0004672">
    <property type="term" value="F:protein kinase activity"/>
    <property type="evidence" value="ECO:0007669"/>
    <property type="project" value="InterPro"/>
</dbReference>
<gene>
    <name evidence="3" type="ORF">LIER_11825</name>
</gene>
<feature type="compositionally biased region" description="Pro residues" evidence="1">
    <location>
        <begin position="14"/>
        <end position="27"/>
    </location>
</feature>
<proteinExistence type="predicted"/>
<dbReference type="InterPro" id="IPR011009">
    <property type="entry name" value="Kinase-like_dom_sf"/>
</dbReference>
<dbReference type="GO" id="GO:0005524">
    <property type="term" value="F:ATP binding"/>
    <property type="evidence" value="ECO:0007669"/>
    <property type="project" value="InterPro"/>
</dbReference>
<comment type="caution">
    <text evidence="3">The sequence shown here is derived from an EMBL/GenBank/DDBJ whole genome shotgun (WGS) entry which is preliminary data.</text>
</comment>
<name>A0AAV3PTU3_LITER</name>
<feature type="compositionally biased region" description="Polar residues" evidence="1">
    <location>
        <begin position="1"/>
        <end position="12"/>
    </location>
</feature>
<dbReference type="EMBL" id="BAABME010002219">
    <property type="protein sequence ID" value="GAA0153633.1"/>
    <property type="molecule type" value="Genomic_DNA"/>
</dbReference>
<organism evidence="3 4">
    <name type="scientific">Lithospermum erythrorhizon</name>
    <name type="common">Purple gromwell</name>
    <name type="synonym">Lithospermum officinale var. erythrorhizon</name>
    <dbReference type="NCBI Taxonomy" id="34254"/>
    <lineage>
        <taxon>Eukaryota</taxon>
        <taxon>Viridiplantae</taxon>
        <taxon>Streptophyta</taxon>
        <taxon>Embryophyta</taxon>
        <taxon>Tracheophyta</taxon>
        <taxon>Spermatophyta</taxon>
        <taxon>Magnoliopsida</taxon>
        <taxon>eudicotyledons</taxon>
        <taxon>Gunneridae</taxon>
        <taxon>Pentapetalae</taxon>
        <taxon>asterids</taxon>
        <taxon>lamiids</taxon>
        <taxon>Boraginales</taxon>
        <taxon>Boraginaceae</taxon>
        <taxon>Boraginoideae</taxon>
        <taxon>Lithospermeae</taxon>
        <taxon>Lithospermum</taxon>
    </lineage>
</organism>
<dbReference type="SUPFAM" id="SSF56112">
    <property type="entry name" value="Protein kinase-like (PK-like)"/>
    <property type="match status" value="1"/>
</dbReference>
<dbReference type="PROSITE" id="PS50011">
    <property type="entry name" value="PROTEIN_KINASE_DOM"/>
    <property type="match status" value="1"/>
</dbReference>
<dbReference type="PANTHER" id="PTHR46863:SF1">
    <property type="entry name" value="PROTEIN KINASE SUPERFAMILY PROTEIN"/>
    <property type="match status" value="1"/>
</dbReference>
<dbReference type="Pfam" id="PF00069">
    <property type="entry name" value="Pkinase"/>
    <property type="match status" value="1"/>
</dbReference>
<dbReference type="InterPro" id="IPR000719">
    <property type="entry name" value="Prot_kinase_dom"/>
</dbReference>
<evidence type="ECO:0000256" key="1">
    <source>
        <dbReference type="SAM" id="MobiDB-lite"/>
    </source>
</evidence>
<evidence type="ECO:0000313" key="4">
    <source>
        <dbReference type="Proteomes" id="UP001454036"/>
    </source>
</evidence>
<dbReference type="Gene3D" id="3.30.200.20">
    <property type="entry name" value="Phosphorylase Kinase, domain 1"/>
    <property type="match status" value="1"/>
</dbReference>
<dbReference type="AlphaFoldDB" id="A0AAV3PTU3"/>
<dbReference type="PANTHER" id="PTHR46863">
    <property type="entry name" value="OS09G0572100 PROTEIN"/>
    <property type="match status" value="1"/>
</dbReference>